<dbReference type="InterPro" id="IPR040256">
    <property type="entry name" value="At4g02000-like"/>
</dbReference>
<dbReference type="Pfam" id="PF14111">
    <property type="entry name" value="DUF4283"/>
    <property type="match status" value="1"/>
</dbReference>
<accession>A0AAE1N3B2</accession>
<name>A0AAE1N3B2_9FABA</name>
<dbReference type="InterPro" id="IPR025558">
    <property type="entry name" value="DUF4283"/>
</dbReference>
<dbReference type="EMBL" id="JAWXYG010000002">
    <property type="protein sequence ID" value="KAK4282057.1"/>
    <property type="molecule type" value="Genomic_DNA"/>
</dbReference>
<dbReference type="PANTHER" id="PTHR31286">
    <property type="entry name" value="GLYCINE-RICH CELL WALL STRUCTURAL PROTEIN 1.8-LIKE"/>
    <property type="match status" value="1"/>
</dbReference>
<evidence type="ECO:0000256" key="1">
    <source>
        <dbReference type="PROSITE-ProRule" id="PRU00047"/>
    </source>
</evidence>
<proteinExistence type="predicted"/>
<feature type="domain" description="CCHC-type" evidence="2">
    <location>
        <begin position="190"/>
        <end position="205"/>
    </location>
</feature>
<keyword evidence="1" id="KW-0862">Zinc</keyword>
<gene>
    <name evidence="3" type="ORF">QN277_013478</name>
</gene>
<evidence type="ECO:0000259" key="2">
    <source>
        <dbReference type="PROSITE" id="PS50158"/>
    </source>
</evidence>
<dbReference type="Proteomes" id="UP001293593">
    <property type="component" value="Unassembled WGS sequence"/>
</dbReference>
<organism evidence="3 4">
    <name type="scientific">Acacia crassicarpa</name>
    <name type="common">northern wattle</name>
    <dbReference type="NCBI Taxonomy" id="499986"/>
    <lineage>
        <taxon>Eukaryota</taxon>
        <taxon>Viridiplantae</taxon>
        <taxon>Streptophyta</taxon>
        <taxon>Embryophyta</taxon>
        <taxon>Tracheophyta</taxon>
        <taxon>Spermatophyta</taxon>
        <taxon>Magnoliopsida</taxon>
        <taxon>eudicotyledons</taxon>
        <taxon>Gunneridae</taxon>
        <taxon>Pentapetalae</taxon>
        <taxon>rosids</taxon>
        <taxon>fabids</taxon>
        <taxon>Fabales</taxon>
        <taxon>Fabaceae</taxon>
        <taxon>Caesalpinioideae</taxon>
        <taxon>mimosoid clade</taxon>
        <taxon>Acacieae</taxon>
        <taxon>Acacia</taxon>
    </lineage>
</organism>
<dbReference type="GO" id="GO:0003676">
    <property type="term" value="F:nucleic acid binding"/>
    <property type="evidence" value="ECO:0007669"/>
    <property type="project" value="InterPro"/>
</dbReference>
<dbReference type="GO" id="GO:0008270">
    <property type="term" value="F:zinc ion binding"/>
    <property type="evidence" value="ECO:0007669"/>
    <property type="project" value="UniProtKB-KW"/>
</dbReference>
<keyword evidence="4" id="KW-1185">Reference proteome</keyword>
<comment type="caution">
    <text evidence="3">The sequence shown here is derived from an EMBL/GenBank/DDBJ whole genome shotgun (WGS) entry which is preliminary data.</text>
</comment>
<keyword evidence="1" id="KW-0479">Metal-binding</keyword>
<reference evidence="3" key="1">
    <citation type="submission" date="2023-10" db="EMBL/GenBank/DDBJ databases">
        <title>Chromosome-level genome of the transformable northern wattle, Acacia crassicarpa.</title>
        <authorList>
            <person name="Massaro I."/>
            <person name="Sinha N.R."/>
            <person name="Poethig S."/>
            <person name="Leichty A.R."/>
        </authorList>
    </citation>
    <scope>NUCLEOTIDE SEQUENCE</scope>
    <source>
        <strain evidence="3">Acra3RX</strain>
        <tissue evidence="3">Leaf</tissue>
    </source>
</reference>
<dbReference type="InterPro" id="IPR001878">
    <property type="entry name" value="Znf_CCHC"/>
</dbReference>
<dbReference type="Pfam" id="PF14392">
    <property type="entry name" value="zf-CCHC_4"/>
    <property type="match status" value="1"/>
</dbReference>
<sequence>MEEIQISTPLVWRETKVERILIGKVLFNKTYTRTALESILRKAWNLPEGFDVIELNGNAFMFKFADVEEFNRILRGRPWSINGFLLNLMERSKFKACEDFDFSKCPVWIQMHNVPMEAWCLENAVIVGGYVGEVLLAEDPYYNGRFLRSFLRARVLLDLKKPLAYGFWMPRPDGKKVWISIRYEKLQCFCYNCGRIGHDNWSCRQEKLLSIANPEEPRFGAWLTTNACRSYDEVLVVICNDWSESIHARRKKEEAIKRQSEQSKRKAEQAQRSNDDDLFVIKLNKSQVGKSGLEQVEGKDRREAKGVEMLKQDRGHVASFTRDNVTAQSDLKERGRQATGSEEEDLVAVDKANREGLVDRSSKANGNEEGVQMAMVVYERKVLGDIINKIEDLGLKRNVAEEWETSKAKRLKVEKTTKECKPEISTYTDNLKKSKVKARRNIKRKGRGLSVERLEEAMEVENERELAAEESAMVSGFVFKAGRGRRAKFATEGEGGWPLTATELL</sequence>
<evidence type="ECO:0000313" key="4">
    <source>
        <dbReference type="Proteomes" id="UP001293593"/>
    </source>
</evidence>
<dbReference type="PROSITE" id="PS50158">
    <property type="entry name" value="ZF_CCHC"/>
    <property type="match status" value="1"/>
</dbReference>
<evidence type="ECO:0000313" key="3">
    <source>
        <dbReference type="EMBL" id="KAK4282057.1"/>
    </source>
</evidence>
<protein>
    <recommendedName>
        <fullName evidence="2">CCHC-type domain-containing protein</fullName>
    </recommendedName>
</protein>
<dbReference type="AlphaFoldDB" id="A0AAE1N3B2"/>
<dbReference type="InterPro" id="IPR025836">
    <property type="entry name" value="Zn_knuckle_CX2CX4HX4C"/>
</dbReference>
<dbReference type="PANTHER" id="PTHR31286:SF178">
    <property type="entry name" value="DUF4283 DOMAIN-CONTAINING PROTEIN"/>
    <property type="match status" value="1"/>
</dbReference>
<keyword evidence="1" id="KW-0863">Zinc-finger</keyword>